<dbReference type="SMART" id="SM00382">
    <property type="entry name" value="AAA"/>
    <property type="match status" value="1"/>
</dbReference>
<dbReference type="Pfam" id="PF08352">
    <property type="entry name" value="oligo_HPY"/>
    <property type="match status" value="1"/>
</dbReference>
<dbReference type="PROSITE" id="PS00211">
    <property type="entry name" value="ABC_TRANSPORTER_1"/>
    <property type="match status" value="1"/>
</dbReference>
<dbReference type="CDD" id="cd03257">
    <property type="entry name" value="ABC_NikE_OppD_transporters"/>
    <property type="match status" value="1"/>
</dbReference>
<dbReference type="EMBL" id="FRCS01000001">
    <property type="protein sequence ID" value="SHM61929.1"/>
    <property type="molecule type" value="Genomic_DNA"/>
</dbReference>
<dbReference type="GO" id="GO:0005524">
    <property type="term" value="F:ATP binding"/>
    <property type="evidence" value="ECO:0007669"/>
    <property type="project" value="UniProtKB-KW"/>
</dbReference>
<evidence type="ECO:0000256" key="1">
    <source>
        <dbReference type="ARBA" id="ARBA00005417"/>
    </source>
</evidence>
<comment type="similarity">
    <text evidence="1">Belongs to the ABC transporter superfamily.</text>
</comment>
<evidence type="ECO:0000256" key="2">
    <source>
        <dbReference type="ARBA" id="ARBA00022448"/>
    </source>
</evidence>
<dbReference type="OrthoDB" id="8481147at2"/>
<dbReference type="InterPro" id="IPR003593">
    <property type="entry name" value="AAA+_ATPase"/>
</dbReference>
<evidence type="ECO:0000259" key="5">
    <source>
        <dbReference type="PROSITE" id="PS50893"/>
    </source>
</evidence>
<dbReference type="PANTHER" id="PTHR43776">
    <property type="entry name" value="TRANSPORT ATP-BINDING PROTEIN"/>
    <property type="match status" value="1"/>
</dbReference>
<dbReference type="InterPro" id="IPR050319">
    <property type="entry name" value="ABC_transp_ATP-bind"/>
</dbReference>
<dbReference type="InterPro" id="IPR003439">
    <property type="entry name" value="ABC_transporter-like_ATP-bd"/>
</dbReference>
<sequence length="261" mass="28231">MTVLLSASALHKSYRLPRRSLFSSAARRRAVGGVDLELAEGRHLGIVGESGSGKSTLTRLLLGLERPDAGEVRFRDVRVTPGRQEWFRREVQVVLQDPRASLDPRMTVRQIVAEPLECLRVAGDVRARVAEVLTAVGLGPEIMGRYPHEFSGGQRQRIAIARALAPGPKVLIGDEPLSALDVVVRSSVLALLRTLADEFGLTLVLVSHDIGVVQQLCADVLVMKDGVVVERGPTSQVLSAPQHPYTQALLAAVPQLPSEVL</sequence>
<dbReference type="GO" id="GO:0015833">
    <property type="term" value="P:peptide transport"/>
    <property type="evidence" value="ECO:0007669"/>
    <property type="project" value="InterPro"/>
</dbReference>
<dbReference type="InterPro" id="IPR027417">
    <property type="entry name" value="P-loop_NTPase"/>
</dbReference>
<dbReference type="GO" id="GO:0016887">
    <property type="term" value="F:ATP hydrolysis activity"/>
    <property type="evidence" value="ECO:0007669"/>
    <property type="project" value="InterPro"/>
</dbReference>
<dbReference type="PROSITE" id="PS50893">
    <property type="entry name" value="ABC_TRANSPORTER_2"/>
    <property type="match status" value="1"/>
</dbReference>
<dbReference type="Pfam" id="PF00005">
    <property type="entry name" value="ABC_tran"/>
    <property type="match status" value="1"/>
</dbReference>
<evidence type="ECO:0000313" key="7">
    <source>
        <dbReference type="Proteomes" id="UP000184440"/>
    </source>
</evidence>
<dbReference type="SUPFAM" id="SSF52540">
    <property type="entry name" value="P-loop containing nucleoside triphosphate hydrolases"/>
    <property type="match status" value="1"/>
</dbReference>
<name>A0A1M7K9F3_9ACTN</name>
<dbReference type="Proteomes" id="UP000184440">
    <property type="component" value="Unassembled WGS sequence"/>
</dbReference>
<dbReference type="InterPro" id="IPR017871">
    <property type="entry name" value="ABC_transporter-like_CS"/>
</dbReference>
<feature type="domain" description="ABC transporter" evidence="5">
    <location>
        <begin position="16"/>
        <end position="250"/>
    </location>
</feature>
<keyword evidence="3" id="KW-0547">Nucleotide-binding</keyword>
<proteinExistence type="inferred from homology"/>
<dbReference type="Gene3D" id="3.40.50.300">
    <property type="entry name" value="P-loop containing nucleotide triphosphate hydrolases"/>
    <property type="match status" value="1"/>
</dbReference>
<dbReference type="RefSeq" id="WP_073251902.1">
    <property type="nucleotide sequence ID" value="NZ_FRCS01000001.1"/>
</dbReference>
<evidence type="ECO:0000313" key="6">
    <source>
        <dbReference type="EMBL" id="SHM61929.1"/>
    </source>
</evidence>
<keyword evidence="2" id="KW-0813">Transport</keyword>
<accession>A0A1M7K9F3</accession>
<evidence type="ECO:0000256" key="3">
    <source>
        <dbReference type="ARBA" id="ARBA00022741"/>
    </source>
</evidence>
<dbReference type="AlphaFoldDB" id="A0A1M7K9F3"/>
<gene>
    <name evidence="6" type="ORF">SAMN05443668_1011049</name>
</gene>
<dbReference type="STRING" id="134849.SAMN05443668_1011049"/>
<dbReference type="PANTHER" id="PTHR43776:SF7">
    <property type="entry name" value="D,D-DIPEPTIDE TRANSPORT ATP-BINDING PROTEIN DDPF-RELATED"/>
    <property type="match status" value="1"/>
</dbReference>
<organism evidence="6 7">
    <name type="scientific">Cryptosporangium aurantiacum</name>
    <dbReference type="NCBI Taxonomy" id="134849"/>
    <lineage>
        <taxon>Bacteria</taxon>
        <taxon>Bacillati</taxon>
        <taxon>Actinomycetota</taxon>
        <taxon>Actinomycetes</taxon>
        <taxon>Cryptosporangiales</taxon>
        <taxon>Cryptosporangiaceae</taxon>
        <taxon>Cryptosporangium</taxon>
    </lineage>
</organism>
<reference evidence="6 7" key="1">
    <citation type="submission" date="2016-11" db="EMBL/GenBank/DDBJ databases">
        <authorList>
            <person name="Jaros S."/>
            <person name="Januszkiewicz K."/>
            <person name="Wedrychowicz H."/>
        </authorList>
    </citation>
    <scope>NUCLEOTIDE SEQUENCE [LARGE SCALE GENOMIC DNA]</scope>
    <source>
        <strain evidence="6 7">DSM 46144</strain>
    </source>
</reference>
<dbReference type="GO" id="GO:0055085">
    <property type="term" value="P:transmembrane transport"/>
    <property type="evidence" value="ECO:0007669"/>
    <property type="project" value="UniProtKB-ARBA"/>
</dbReference>
<dbReference type="InterPro" id="IPR013563">
    <property type="entry name" value="Oligopep_ABC_C"/>
</dbReference>
<protein>
    <submittedName>
        <fullName evidence="6">Oligopeptide/dipeptide transporter, C-terminal region</fullName>
    </submittedName>
</protein>
<keyword evidence="4" id="KW-0067">ATP-binding</keyword>
<keyword evidence="7" id="KW-1185">Reference proteome</keyword>
<evidence type="ECO:0000256" key="4">
    <source>
        <dbReference type="ARBA" id="ARBA00022840"/>
    </source>
</evidence>